<dbReference type="AlphaFoldDB" id="A0A0V0J2K6"/>
<accession>A0A0V0J2K6</accession>
<sequence>MNLIKLLSQREILGPFSESQATVPSIGLRRYCLKDVLPDNFLGEIFLGFTANGRFLVSYSRQGVQFFVRFWAFPSPSSSVRLQHPFAQFSFKTFTDCPFQSDLPAVRFLQSLSDPDTFLFLVASALDGDVLAIWGSLPQFECASCCKVALSLEFSHTLYSAADSLTFSCPHHMRLLRLYPDHQSFSFSDQSKYSRNFSEDAFESSDLPTVNDEELPIPPCLTSSAPMTACKCFRLSTVSLLHPSVCPKTGRLRFAWISQGRQVRVLSCSFFAFDEMAARRQSQTCSFPVGSCLSALSSSHYLSSAPLAFRAPLLTSNYCSACYCWPSEPTCFRYVQNSPFRLTNVPSQTKIASTDECVFHQAVRRVSPNESWPDGHRPAIFSKSRLIHDHHCKNYFESEHSPTSSQRVRNHWTSALLSSRSFLTTCSPISYLAMLQDIRASYLHLALVPIDNTESALVDMVNTEPSNRRQSLTRPETLLANQLCGQCHSYFDVSDWQEVPVNEDGCWNPTSNHPLLAHMEEVVFDLCDEDEAEDPPERFLFISPLEPDWLLVYDLSPQKRARSGSQLDYRLRSTSQGNLVALINLATGRQHDPHEPCYRTRVAALTTTCPSHLHQRTDSGDAASVGAAGTLFELNNSLAVVHGRSLTHFTDPQGGYTIYL</sequence>
<protein>
    <recommendedName>
        <fullName evidence="1">DDB1- and CUL4-associated factor 15 WD40 repeat-containing domain-containing protein</fullName>
    </recommendedName>
</protein>
<dbReference type="InterPro" id="IPR032734">
    <property type="entry name" value="DCAF15_WD40"/>
</dbReference>
<dbReference type="EMBL" id="GEEE01003337">
    <property type="protein sequence ID" value="JAP59888.1"/>
    <property type="molecule type" value="Transcribed_RNA"/>
</dbReference>
<evidence type="ECO:0000259" key="1">
    <source>
        <dbReference type="Pfam" id="PF14939"/>
    </source>
</evidence>
<feature type="domain" description="DDB1- and CUL4-associated factor 15 WD40 repeat-containing" evidence="1">
    <location>
        <begin position="30"/>
        <end position="73"/>
    </location>
</feature>
<evidence type="ECO:0000313" key="2">
    <source>
        <dbReference type="EMBL" id="JAP59888.1"/>
    </source>
</evidence>
<organism evidence="2">
    <name type="scientific">Schistocephalus solidus</name>
    <name type="common">Tapeworm</name>
    <dbReference type="NCBI Taxonomy" id="70667"/>
    <lineage>
        <taxon>Eukaryota</taxon>
        <taxon>Metazoa</taxon>
        <taxon>Spiralia</taxon>
        <taxon>Lophotrochozoa</taxon>
        <taxon>Platyhelminthes</taxon>
        <taxon>Cestoda</taxon>
        <taxon>Eucestoda</taxon>
        <taxon>Diphyllobothriidea</taxon>
        <taxon>Diphyllobothriidae</taxon>
        <taxon>Schistocephalus</taxon>
    </lineage>
</organism>
<name>A0A0V0J2K6_SCHSO</name>
<proteinExistence type="predicted"/>
<reference evidence="2" key="1">
    <citation type="submission" date="2016-01" db="EMBL/GenBank/DDBJ databases">
        <title>Reference transcriptome for the parasite Schistocephalus solidus: insights into the molecular evolution of parasitism.</title>
        <authorList>
            <person name="Hebert F.O."/>
            <person name="Grambauer S."/>
            <person name="Barber I."/>
            <person name="Landry C.R."/>
            <person name="Aubin-Horth N."/>
        </authorList>
    </citation>
    <scope>NUCLEOTIDE SEQUENCE</scope>
</reference>
<gene>
    <name evidence="2" type="ORF">TR162801</name>
</gene>
<dbReference type="Pfam" id="PF14939">
    <property type="entry name" value="DCAF15_WD40"/>
    <property type="match status" value="1"/>
</dbReference>